<dbReference type="AlphaFoldDB" id="V4LEH4"/>
<feature type="region of interest" description="Disordered" evidence="1">
    <location>
        <begin position="1"/>
        <end position="47"/>
    </location>
</feature>
<dbReference type="KEGG" id="eus:EUTSA_v10021370mg"/>
<feature type="region of interest" description="Disordered" evidence="1">
    <location>
        <begin position="198"/>
        <end position="255"/>
    </location>
</feature>
<feature type="compositionally biased region" description="Low complexity" evidence="1">
    <location>
        <begin position="243"/>
        <end position="255"/>
    </location>
</feature>
<dbReference type="OrthoDB" id="695262at2759"/>
<feature type="compositionally biased region" description="Gly residues" evidence="1">
    <location>
        <begin position="233"/>
        <end position="242"/>
    </location>
</feature>
<gene>
    <name evidence="2" type="ORF">EUTSA_v10021370mg</name>
</gene>
<protein>
    <submittedName>
        <fullName evidence="2">Uncharacterized protein</fullName>
    </submittedName>
</protein>
<organism evidence="2 3">
    <name type="scientific">Eutrema salsugineum</name>
    <name type="common">Saltwater cress</name>
    <name type="synonym">Sisymbrium salsugineum</name>
    <dbReference type="NCBI Taxonomy" id="72664"/>
    <lineage>
        <taxon>Eukaryota</taxon>
        <taxon>Viridiplantae</taxon>
        <taxon>Streptophyta</taxon>
        <taxon>Embryophyta</taxon>
        <taxon>Tracheophyta</taxon>
        <taxon>Spermatophyta</taxon>
        <taxon>Magnoliopsida</taxon>
        <taxon>eudicotyledons</taxon>
        <taxon>Gunneridae</taxon>
        <taxon>Pentapetalae</taxon>
        <taxon>rosids</taxon>
        <taxon>malvids</taxon>
        <taxon>Brassicales</taxon>
        <taxon>Brassicaceae</taxon>
        <taxon>Eutremeae</taxon>
        <taxon>Eutrema</taxon>
    </lineage>
</organism>
<feature type="compositionally biased region" description="Low complexity" evidence="1">
    <location>
        <begin position="204"/>
        <end position="232"/>
    </location>
</feature>
<evidence type="ECO:0000313" key="3">
    <source>
        <dbReference type="Proteomes" id="UP000030689"/>
    </source>
</evidence>
<dbReference type="PANTHER" id="PTHR33264:SF8">
    <property type="entry name" value="EXPRESSED PROTEIN"/>
    <property type="match status" value="1"/>
</dbReference>
<dbReference type="STRING" id="72664.V4LEH4"/>
<dbReference type="Proteomes" id="UP000030689">
    <property type="component" value="Unassembled WGS sequence"/>
</dbReference>
<evidence type="ECO:0000313" key="2">
    <source>
        <dbReference type="EMBL" id="ESQ48875.1"/>
    </source>
</evidence>
<accession>V4LEH4</accession>
<feature type="compositionally biased region" description="Low complexity" evidence="1">
    <location>
        <begin position="34"/>
        <end position="46"/>
    </location>
</feature>
<proteinExistence type="predicted"/>
<dbReference type="PANTHER" id="PTHR33264">
    <property type="entry name" value="EXPRESSED PROTEIN"/>
    <property type="match status" value="1"/>
</dbReference>
<name>V4LEH4_EUTSA</name>
<dbReference type="eggNOG" id="ENOG502S1Z8">
    <property type="taxonomic scope" value="Eukaryota"/>
</dbReference>
<dbReference type="Gramene" id="ESQ48875">
    <property type="protein sequence ID" value="ESQ48875"/>
    <property type="gene ID" value="EUTSA_v10021370mg"/>
</dbReference>
<keyword evidence="3" id="KW-1185">Reference proteome</keyword>
<dbReference type="EMBL" id="KI517408">
    <property type="protein sequence ID" value="ESQ48875.1"/>
    <property type="molecule type" value="Genomic_DNA"/>
</dbReference>
<reference evidence="2 3" key="1">
    <citation type="journal article" date="2013" name="Front. Plant Sci.">
        <title>The Reference Genome of the Halophytic Plant Eutrema salsugineum.</title>
        <authorList>
            <person name="Yang R."/>
            <person name="Jarvis D.E."/>
            <person name="Chen H."/>
            <person name="Beilstein M.A."/>
            <person name="Grimwood J."/>
            <person name="Jenkins J."/>
            <person name="Shu S."/>
            <person name="Prochnik S."/>
            <person name="Xin M."/>
            <person name="Ma C."/>
            <person name="Schmutz J."/>
            <person name="Wing R.A."/>
            <person name="Mitchell-Olds T."/>
            <person name="Schumaker K.S."/>
            <person name="Wang X."/>
        </authorList>
    </citation>
    <scope>NUCLEOTIDE SEQUENCE [LARGE SCALE GENOMIC DNA]</scope>
</reference>
<evidence type="ECO:0000256" key="1">
    <source>
        <dbReference type="SAM" id="MobiDB-lite"/>
    </source>
</evidence>
<feature type="compositionally biased region" description="Low complexity" evidence="1">
    <location>
        <begin position="18"/>
        <end position="27"/>
    </location>
</feature>
<sequence length="255" mass="27917">MNTTLRYDPKQISRQTKPSDTPSSSPSRSHRRQPLLQRSLSSPSPRATCGGSTPAEFCGGTTASCAAVWCCCPCGLVNLLVLAIYKVPRGLCRRALRNRRRKQLVKNGILPPLPTDGKKNERIQRVFQNSEFAIHPLDSNDVSEEDDDEDEFLDLKYIGKSAAGLMTTDEETDEDDEAVLALEKEMWNRFYGAGFWRSPSQRESVSSPRVSKSLSSSPRPSFTEVFRNTTVNRGGGGGGGGATVVAAATPRAVRH</sequence>
<dbReference type="OMA" id="ETTAECA"/>